<accession>A0A6J7SAT6</accession>
<keyword evidence="1" id="KW-1133">Transmembrane helix</keyword>
<protein>
    <submittedName>
        <fullName evidence="2">Unannotated protein</fullName>
    </submittedName>
</protein>
<gene>
    <name evidence="2" type="ORF">UFOPK4209_00743</name>
</gene>
<keyword evidence="1" id="KW-0812">Transmembrane</keyword>
<organism evidence="2">
    <name type="scientific">freshwater metagenome</name>
    <dbReference type="NCBI Taxonomy" id="449393"/>
    <lineage>
        <taxon>unclassified sequences</taxon>
        <taxon>metagenomes</taxon>
        <taxon>ecological metagenomes</taxon>
    </lineage>
</organism>
<evidence type="ECO:0000313" key="2">
    <source>
        <dbReference type="EMBL" id="CAB5038454.1"/>
    </source>
</evidence>
<feature type="transmembrane region" description="Helical" evidence="1">
    <location>
        <begin position="24"/>
        <end position="44"/>
    </location>
</feature>
<dbReference type="AlphaFoldDB" id="A0A6J7SAT6"/>
<evidence type="ECO:0000256" key="1">
    <source>
        <dbReference type="SAM" id="Phobius"/>
    </source>
</evidence>
<sequence length="52" mass="5572">MTIVISLASAIGYLTNQDNSLQLLINWVLPVSIIVLVGHLIAILSSRKLNAA</sequence>
<dbReference type="EMBL" id="CAFBPY010000109">
    <property type="protein sequence ID" value="CAB5038454.1"/>
    <property type="molecule type" value="Genomic_DNA"/>
</dbReference>
<name>A0A6J7SAT6_9ZZZZ</name>
<proteinExistence type="predicted"/>
<reference evidence="2" key="1">
    <citation type="submission" date="2020-05" db="EMBL/GenBank/DDBJ databases">
        <authorList>
            <person name="Chiriac C."/>
            <person name="Salcher M."/>
            <person name="Ghai R."/>
            <person name="Kavagutti S V."/>
        </authorList>
    </citation>
    <scope>NUCLEOTIDE SEQUENCE</scope>
</reference>
<keyword evidence="1" id="KW-0472">Membrane</keyword>